<comment type="caution">
    <text evidence="1">The sequence shown here is derived from an EMBL/GenBank/DDBJ whole genome shotgun (WGS) entry which is preliminary data.</text>
</comment>
<protein>
    <submittedName>
        <fullName evidence="1">Uncharacterized protein</fullName>
    </submittedName>
</protein>
<sequence>MADIKGLIKKRASIKAKLTLFSTYLNVVKSCEKLSDTQLIEIEQRLNTFESLYEKYDTLQIHLEEAVDEPCEQYAEREEFENLYYALVASARQLVGSARKHLTGDSASEVVSAVVKVSDAAGNLHDARVLLDNGSTANFISEDFCRKLRIHTYPIKSHVSSSIPNTYVDTDNISLPSNLVLADPNFYTPSSIDILVGAEIFWGIIGMNRIPLGKNMPTLVESKLGWLVTGVLQQPDHSSPNISSFVTLTDDLR</sequence>
<gene>
    <name evidence="1" type="ORF">B5V51_3709</name>
</gene>
<dbReference type="AlphaFoldDB" id="A0A2A4JED3"/>
<reference evidence="1" key="1">
    <citation type="submission" date="2017-09" db="EMBL/GenBank/DDBJ databases">
        <title>Contemporary evolution of a Lepidopteran species, Heliothis virescens, in response to modern agricultural practices.</title>
        <authorList>
            <person name="Fritz M.L."/>
            <person name="Deyonke A.M."/>
            <person name="Papanicolaou A."/>
            <person name="Micinski S."/>
            <person name="Westbrook J."/>
            <person name="Gould F."/>
        </authorList>
    </citation>
    <scope>NUCLEOTIDE SEQUENCE [LARGE SCALE GENOMIC DNA]</scope>
    <source>
        <strain evidence="1">HvINT-</strain>
        <tissue evidence="1">Whole body</tissue>
    </source>
</reference>
<dbReference type="EMBL" id="NWSH01001896">
    <property type="protein sequence ID" value="PCG69762.1"/>
    <property type="molecule type" value="Genomic_DNA"/>
</dbReference>
<name>A0A2A4JED3_HELVI</name>
<proteinExistence type="predicted"/>
<evidence type="ECO:0000313" key="1">
    <source>
        <dbReference type="EMBL" id="PCG69762.1"/>
    </source>
</evidence>
<dbReference type="STRING" id="7102.A0A2A4JED3"/>
<organism evidence="1">
    <name type="scientific">Heliothis virescens</name>
    <name type="common">Tobacco budworm moth</name>
    <dbReference type="NCBI Taxonomy" id="7102"/>
    <lineage>
        <taxon>Eukaryota</taxon>
        <taxon>Metazoa</taxon>
        <taxon>Ecdysozoa</taxon>
        <taxon>Arthropoda</taxon>
        <taxon>Hexapoda</taxon>
        <taxon>Insecta</taxon>
        <taxon>Pterygota</taxon>
        <taxon>Neoptera</taxon>
        <taxon>Endopterygota</taxon>
        <taxon>Lepidoptera</taxon>
        <taxon>Glossata</taxon>
        <taxon>Ditrysia</taxon>
        <taxon>Noctuoidea</taxon>
        <taxon>Noctuidae</taxon>
        <taxon>Heliothinae</taxon>
        <taxon>Heliothis</taxon>
    </lineage>
</organism>
<accession>A0A2A4JED3</accession>